<keyword evidence="7" id="KW-1185">Reference proteome</keyword>
<dbReference type="EMBL" id="LIAE01009985">
    <property type="protein sequence ID" value="PAV67144.1"/>
    <property type="molecule type" value="Genomic_DNA"/>
</dbReference>
<evidence type="ECO:0000313" key="7">
    <source>
        <dbReference type="Proteomes" id="UP000218231"/>
    </source>
</evidence>
<keyword evidence="2" id="KW-0479">Metal-binding</keyword>
<dbReference type="PROSITE" id="PS51747">
    <property type="entry name" value="CYT_DCMP_DEAMINASES_2"/>
    <property type="match status" value="1"/>
</dbReference>
<dbReference type="STRING" id="2018661.A0A2A2JZR1"/>
<dbReference type="GO" id="GO:0047974">
    <property type="term" value="F:guanosine deaminase activity"/>
    <property type="evidence" value="ECO:0007669"/>
    <property type="project" value="TreeGrafter"/>
</dbReference>
<sequence length="179" mass="19441">MVQVGIQDFEVTEIIQSSDGTCTSTSIVHMEKAVQEACNGVESGHGGPFGAVIVKNGQIVATGHNMVITTNDPTMHAEITAIRNACQTMGSFDLSGCVLYTSCYPCPMCMGACLWAHLDAIYYAASAEDAASVGFDDKAFHDFLKDPKSDNLRKLEQLPHDDALKPFHMWANKSDKTQY</sequence>
<evidence type="ECO:0000256" key="4">
    <source>
        <dbReference type="ARBA" id="ARBA00022833"/>
    </source>
</evidence>
<gene>
    <name evidence="6" type="ORF">WR25_05157</name>
</gene>
<comment type="similarity">
    <text evidence="1">Belongs to the cytidine and deoxycytidylate deaminase family.</text>
</comment>
<dbReference type="InterPro" id="IPR002125">
    <property type="entry name" value="CMP_dCMP_dom"/>
</dbReference>
<dbReference type="Gene3D" id="3.40.140.10">
    <property type="entry name" value="Cytidine Deaminase, domain 2"/>
    <property type="match status" value="1"/>
</dbReference>
<accession>A0A2A2JZR1</accession>
<dbReference type="CDD" id="cd01285">
    <property type="entry name" value="nucleoside_deaminase"/>
    <property type="match status" value="1"/>
</dbReference>
<dbReference type="FunFam" id="3.40.140.10:FF:000011">
    <property type="entry name" value="tRNA-specific adenosine deaminase"/>
    <property type="match status" value="1"/>
</dbReference>
<dbReference type="Proteomes" id="UP000218231">
    <property type="component" value="Unassembled WGS sequence"/>
</dbReference>
<dbReference type="OrthoDB" id="408702at2759"/>
<dbReference type="InterPro" id="IPR016193">
    <property type="entry name" value="Cytidine_deaminase-like"/>
</dbReference>
<dbReference type="AlphaFoldDB" id="A0A2A2JZR1"/>
<evidence type="ECO:0000256" key="2">
    <source>
        <dbReference type="ARBA" id="ARBA00022723"/>
    </source>
</evidence>
<reference evidence="6 7" key="1">
    <citation type="journal article" date="2017" name="Curr. Biol.">
        <title>Genome architecture and evolution of a unichromosomal asexual nematode.</title>
        <authorList>
            <person name="Fradin H."/>
            <person name="Zegar C."/>
            <person name="Gutwein M."/>
            <person name="Lucas J."/>
            <person name="Kovtun M."/>
            <person name="Corcoran D."/>
            <person name="Baugh L.R."/>
            <person name="Kiontke K."/>
            <person name="Gunsalus K."/>
            <person name="Fitch D.H."/>
            <person name="Piano F."/>
        </authorList>
    </citation>
    <scope>NUCLEOTIDE SEQUENCE [LARGE SCALE GENOMIC DNA]</scope>
    <source>
        <strain evidence="6">PF1309</strain>
    </source>
</reference>
<dbReference type="GO" id="GO:0006152">
    <property type="term" value="P:purine nucleoside catabolic process"/>
    <property type="evidence" value="ECO:0007669"/>
    <property type="project" value="TreeGrafter"/>
</dbReference>
<comment type="caution">
    <text evidence="6">The sequence shown here is derived from an EMBL/GenBank/DDBJ whole genome shotgun (WGS) entry which is preliminary data.</text>
</comment>
<proteinExistence type="inferred from homology"/>
<evidence type="ECO:0000256" key="3">
    <source>
        <dbReference type="ARBA" id="ARBA00022801"/>
    </source>
</evidence>
<feature type="domain" description="CMP/dCMP-type deaminase" evidence="5">
    <location>
        <begin position="24"/>
        <end position="135"/>
    </location>
</feature>
<name>A0A2A2JZR1_9BILA</name>
<evidence type="ECO:0000313" key="6">
    <source>
        <dbReference type="EMBL" id="PAV67144.1"/>
    </source>
</evidence>
<keyword evidence="3" id="KW-0378">Hydrolase</keyword>
<dbReference type="PANTHER" id="PTHR11079">
    <property type="entry name" value="CYTOSINE DEAMINASE FAMILY MEMBER"/>
    <property type="match status" value="1"/>
</dbReference>
<dbReference type="PANTHER" id="PTHR11079:SF161">
    <property type="entry name" value="CMP_DCMP-TYPE DEAMINASE DOMAIN-CONTAINING PROTEIN"/>
    <property type="match status" value="1"/>
</dbReference>
<organism evidence="6 7">
    <name type="scientific">Diploscapter pachys</name>
    <dbReference type="NCBI Taxonomy" id="2018661"/>
    <lineage>
        <taxon>Eukaryota</taxon>
        <taxon>Metazoa</taxon>
        <taxon>Ecdysozoa</taxon>
        <taxon>Nematoda</taxon>
        <taxon>Chromadorea</taxon>
        <taxon>Rhabditida</taxon>
        <taxon>Rhabditina</taxon>
        <taxon>Rhabditomorpha</taxon>
        <taxon>Rhabditoidea</taxon>
        <taxon>Rhabditidae</taxon>
        <taxon>Diploscapter</taxon>
    </lineage>
</organism>
<evidence type="ECO:0000256" key="1">
    <source>
        <dbReference type="ARBA" id="ARBA00006576"/>
    </source>
</evidence>
<dbReference type="SUPFAM" id="SSF53927">
    <property type="entry name" value="Cytidine deaminase-like"/>
    <property type="match status" value="1"/>
</dbReference>
<protein>
    <recommendedName>
        <fullName evidence="5">CMP/dCMP-type deaminase domain-containing protein</fullName>
    </recommendedName>
</protein>
<evidence type="ECO:0000259" key="5">
    <source>
        <dbReference type="PROSITE" id="PS51747"/>
    </source>
</evidence>
<keyword evidence="4" id="KW-0862">Zinc</keyword>
<dbReference type="Pfam" id="PF00383">
    <property type="entry name" value="dCMP_cyt_deam_1"/>
    <property type="match status" value="1"/>
</dbReference>
<dbReference type="GO" id="GO:0046872">
    <property type="term" value="F:metal ion binding"/>
    <property type="evidence" value="ECO:0007669"/>
    <property type="project" value="UniProtKB-KW"/>
</dbReference>